<evidence type="ECO:0000259" key="1">
    <source>
        <dbReference type="Pfam" id="PF17921"/>
    </source>
</evidence>
<comment type="caution">
    <text evidence="2">The sequence shown here is derived from an EMBL/GenBank/DDBJ whole genome shotgun (WGS) entry which is preliminary data.</text>
</comment>
<dbReference type="PANTHER" id="PTHR47266">
    <property type="entry name" value="ENDONUCLEASE-RELATED"/>
    <property type="match status" value="1"/>
</dbReference>
<sequence>MPTETEVEVQGRLVFRNDRSHTVRNITSIVEPRRIQSSRQEFEEETGHVAQVTVSGQYLSSWSAQEVRLEQRGDHDLRELIRWIEKGNLAGKATNIGQSDPAHALWIPDPLQRVHDSPEAGHLGLEKTLERLRRRFYWPSQREYVEDWCASCDDCAQKKICMSSKPKARSSPSWWAVRCKESELTSWGHSWKPDDEAAIY</sequence>
<dbReference type="InterPro" id="IPR041588">
    <property type="entry name" value="Integrase_H2C2"/>
</dbReference>
<dbReference type="EMBL" id="JYDQ01000481">
    <property type="protein sequence ID" value="KRY07365.1"/>
    <property type="molecule type" value="Genomic_DNA"/>
</dbReference>
<dbReference type="STRING" id="990121.A0A0V0Z479"/>
<dbReference type="InterPro" id="IPR052160">
    <property type="entry name" value="Gypsy_RT_Integrase-like"/>
</dbReference>
<dbReference type="Pfam" id="PF17921">
    <property type="entry name" value="Integrase_H2C2"/>
    <property type="match status" value="1"/>
</dbReference>
<dbReference type="FunFam" id="1.10.340.70:FF:000001">
    <property type="entry name" value="Retrovirus-related Pol polyprotein from transposon gypsy-like Protein"/>
    <property type="match status" value="1"/>
</dbReference>
<proteinExistence type="predicted"/>
<reference evidence="2 3" key="1">
    <citation type="submission" date="2015-01" db="EMBL/GenBank/DDBJ databases">
        <title>Evolution of Trichinella species and genotypes.</title>
        <authorList>
            <person name="Korhonen P.K."/>
            <person name="Edoardo P."/>
            <person name="Giuseppe L.R."/>
            <person name="Gasser R.B."/>
        </authorList>
    </citation>
    <scope>NUCLEOTIDE SEQUENCE [LARGE SCALE GENOMIC DNA]</scope>
    <source>
        <strain evidence="2">ISS2496</strain>
    </source>
</reference>
<gene>
    <name evidence="2" type="ORF">T12_11036</name>
</gene>
<organism evidence="2 3">
    <name type="scientific">Trichinella patagoniensis</name>
    <dbReference type="NCBI Taxonomy" id="990121"/>
    <lineage>
        <taxon>Eukaryota</taxon>
        <taxon>Metazoa</taxon>
        <taxon>Ecdysozoa</taxon>
        <taxon>Nematoda</taxon>
        <taxon>Enoplea</taxon>
        <taxon>Dorylaimia</taxon>
        <taxon>Trichinellida</taxon>
        <taxon>Trichinellidae</taxon>
        <taxon>Trichinella</taxon>
    </lineage>
</organism>
<feature type="domain" description="Integrase zinc-binding" evidence="1">
    <location>
        <begin position="111"/>
        <end position="159"/>
    </location>
</feature>
<dbReference type="Proteomes" id="UP000054783">
    <property type="component" value="Unassembled WGS sequence"/>
</dbReference>
<name>A0A0V0Z479_9BILA</name>
<keyword evidence="3" id="KW-1185">Reference proteome</keyword>
<evidence type="ECO:0000313" key="3">
    <source>
        <dbReference type="Proteomes" id="UP000054783"/>
    </source>
</evidence>
<evidence type="ECO:0000313" key="2">
    <source>
        <dbReference type="EMBL" id="KRY07365.1"/>
    </source>
</evidence>
<dbReference type="AlphaFoldDB" id="A0A0V0Z479"/>
<protein>
    <recommendedName>
        <fullName evidence="1">Integrase zinc-binding domain-containing protein</fullName>
    </recommendedName>
</protein>
<dbReference type="Gene3D" id="1.10.340.70">
    <property type="match status" value="1"/>
</dbReference>
<accession>A0A0V0Z479</accession>